<accession>A0A6J3MCG1</accession>
<protein>
    <submittedName>
        <fullName evidence="3">MOSC-domain-containing protein</fullName>
    </submittedName>
</protein>
<evidence type="ECO:0000259" key="1">
    <source>
        <dbReference type="PROSITE" id="PS51340"/>
    </source>
</evidence>
<dbReference type="PANTHER" id="PTHR14237">
    <property type="entry name" value="MOLYBDOPTERIN COFACTOR SULFURASE MOSC"/>
    <property type="match status" value="1"/>
</dbReference>
<dbReference type="Proteomes" id="UP000504637">
    <property type="component" value="Unplaced"/>
</dbReference>
<gene>
    <name evidence="3" type="ORF">K489DRAFT_393392</name>
</gene>
<dbReference type="PANTHER" id="PTHR14237:SF19">
    <property type="entry name" value="MITOCHONDRIAL AMIDOXIME REDUCING COMPONENT 1"/>
    <property type="match status" value="1"/>
</dbReference>
<reference evidence="3" key="3">
    <citation type="submission" date="2025-08" db="UniProtKB">
        <authorList>
            <consortium name="RefSeq"/>
        </authorList>
    </citation>
    <scope>IDENTIFICATION</scope>
    <source>
        <strain evidence="3">CBS 342.82</strain>
    </source>
</reference>
<dbReference type="RefSeq" id="XP_033462746.1">
    <property type="nucleotide sequence ID" value="XM_033606774.1"/>
</dbReference>
<dbReference type="GeneID" id="54364574"/>
<dbReference type="GO" id="GO:0003824">
    <property type="term" value="F:catalytic activity"/>
    <property type="evidence" value="ECO:0007669"/>
    <property type="project" value="InterPro"/>
</dbReference>
<dbReference type="Pfam" id="PF03473">
    <property type="entry name" value="MOSC"/>
    <property type="match status" value="1"/>
</dbReference>
<keyword evidence="2" id="KW-1185">Reference proteome</keyword>
<dbReference type="InterPro" id="IPR005303">
    <property type="entry name" value="MOCOS_middle"/>
</dbReference>
<feature type="domain" description="MOSC" evidence="1">
    <location>
        <begin position="285"/>
        <end position="444"/>
    </location>
</feature>
<dbReference type="OrthoDB" id="17255at2759"/>
<dbReference type="SUPFAM" id="SSF50800">
    <property type="entry name" value="PK beta-barrel domain-like"/>
    <property type="match status" value="1"/>
</dbReference>
<dbReference type="GO" id="GO:0030151">
    <property type="term" value="F:molybdenum ion binding"/>
    <property type="evidence" value="ECO:0007669"/>
    <property type="project" value="InterPro"/>
</dbReference>
<dbReference type="PROSITE" id="PS51340">
    <property type="entry name" value="MOSC"/>
    <property type="match status" value="1"/>
</dbReference>
<evidence type="ECO:0000313" key="2">
    <source>
        <dbReference type="Proteomes" id="UP000504637"/>
    </source>
</evidence>
<organism evidence="3">
    <name type="scientific">Dissoconium aciculare CBS 342.82</name>
    <dbReference type="NCBI Taxonomy" id="1314786"/>
    <lineage>
        <taxon>Eukaryota</taxon>
        <taxon>Fungi</taxon>
        <taxon>Dikarya</taxon>
        <taxon>Ascomycota</taxon>
        <taxon>Pezizomycotina</taxon>
        <taxon>Dothideomycetes</taxon>
        <taxon>Dothideomycetidae</taxon>
        <taxon>Mycosphaerellales</taxon>
        <taxon>Dissoconiaceae</taxon>
        <taxon>Dissoconium</taxon>
    </lineage>
</organism>
<sequence>MALQQQLQEHLDTALGLFREYSEKAAVEGQKLIANAPQHFQDVSEKVNAESHKLWESIPLHHRSTIEQYAGQARPGSLKITLTGQIIFAALIGLLSLTIYLKWTPKQIHDPRKNLAAGGPASLPVEHEDAPPIPPPTEVVALYVYPIKSCRGFQVNSTRLRKSGLTLDRNWMFIDAKTRNFLTIRSDPNMTLINTSLVPDPKAAPNTPQSELLRISVHGSKEDTVTIPAYPTRPWLEKNTALGTATIWEEPTEVWDYPETINALFSKFFSKPVLLVYKGPSARPCSVNGRPELYGSSVPHHFADVMSLTIASAASIADLNKRLGRKGPDAFTIERFRPNIVVRGDPAAPWEEDTWKRIRISTVLRDVEALYKIDLDVVARCARCQVPNVDPDTADKHPKEPWGTLMGFRRVDEGGAAKYKPCFGMLCIPRNEGVVQVGAKLEVLETTGRHLYNVRAFADL</sequence>
<dbReference type="InterPro" id="IPR005302">
    <property type="entry name" value="MoCF_Sase_C"/>
</dbReference>
<dbReference type="InterPro" id="IPR011037">
    <property type="entry name" value="Pyrv_Knase-like_insert_dom_sf"/>
</dbReference>
<dbReference type="SUPFAM" id="SSF141673">
    <property type="entry name" value="MOSC N-terminal domain-like"/>
    <property type="match status" value="1"/>
</dbReference>
<evidence type="ECO:0000313" key="3">
    <source>
        <dbReference type="RefSeq" id="XP_033462746.1"/>
    </source>
</evidence>
<dbReference type="Pfam" id="PF03476">
    <property type="entry name" value="MOSC_N"/>
    <property type="match status" value="1"/>
</dbReference>
<dbReference type="GO" id="GO:0030170">
    <property type="term" value="F:pyridoxal phosphate binding"/>
    <property type="evidence" value="ECO:0007669"/>
    <property type="project" value="InterPro"/>
</dbReference>
<dbReference type="AlphaFoldDB" id="A0A6J3MCG1"/>
<proteinExistence type="predicted"/>
<reference evidence="3" key="2">
    <citation type="submission" date="2020-04" db="EMBL/GenBank/DDBJ databases">
        <authorList>
            <consortium name="NCBI Genome Project"/>
        </authorList>
    </citation>
    <scope>NUCLEOTIDE SEQUENCE</scope>
    <source>
        <strain evidence="3">CBS 342.82</strain>
    </source>
</reference>
<name>A0A6J3MCG1_9PEZI</name>
<reference evidence="3" key="1">
    <citation type="submission" date="2020-01" db="EMBL/GenBank/DDBJ databases">
        <authorList>
            <consortium name="DOE Joint Genome Institute"/>
            <person name="Haridas S."/>
            <person name="Albert R."/>
            <person name="Binder M."/>
            <person name="Bloem J."/>
            <person name="Labutti K."/>
            <person name="Salamov A."/>
            <person name="Andreopoulos B."/>
            <person name="Baker S.E."/>
            <person name="Barry K."/>
            <person name="Bills G."/>
            <person name="Bluhm B.H."/>
            <person name="Cannon C."/>
            <person name="Castanera R."/>
            <person name="Culley D.E."/>
            <person name="Daum C."/>
            <person name="Ezra D."/>
            <person name="Gonzalez J.B."/>
            <person name="Henrissat B."/>
            <person name="Kuo A."/>
            <person name="Liang C."/>
            <person name="Lipzen A."/>
            <person name="Lutzoni F."/>
            <person name="Magnuson J."/>
            <person name="Mondo S."/>
            <person name="Nolan M."/>
            <person name="Ohm R."/>
            <person name="Pangilinan J."/>
            <person name="Park H.-J."/>
            <person name="Ramirez L."/>
            <person name="Alfaro M."/>
            <person name="Sun H."/>
            <person name="Tritt A."/>
            <person name="Yoshinaga Y."/>
            <person name="Zwiers L.-H."/>
            <person name="Turgeon B.G."/>
            <person name="Goodwin S.B."/>
            <person name="Spatafora J.W."/>
            <person name="Crous P.W."/>
            <person name="Grigoriev I.V."/>
        </authorList>
    </citation>
    <scope>NUCLEOTIDE SEQUENCE</scope>
    <source>
        <strain evidence="3">CBS 342.82</strain>
    </source>
</reference>